<reference evidence="2 3" key="1">
    <citation type="journal article" date="2010" name="BMC Genomics">
        <title>Genome sequence of the pattern forming Paenibacillus vortex bacterium reveals potential for thriving in complex environments.</title>
        <authorList>
            <person name="Sirota-Madi A."/>
            <person name="Olender T."/>
            <person name="Helman Y."/>
            <person name="Ingham C."/>
            <person name="Brainis I."/>
            <person name="Roth D."/>
            <person name="Hagi E."/>
            <person name="Brodsky L."/>
            <person name="Leshkowitz D."/>
            <person name="Galatenko V."/>
            <person name="Nikolaev V."/>
            <person name="Mugasimangalam R.C."/>
            <person name="Bransburg-Zabary S."/>
            <person name="Gutnick D.L."/>
            <person name="Lancet D."/>
            <person name="Ben-Jacob E."/>
        </authorList>
    </citation>
    <scope>NUCLEOTIDE SEQUENCE [LARGE SCALE GENOMIC DNA]</scope>
    <source>
        <strain evidence="2 3">V453</strain>
    </source>
</reference>
<proteinExistence type="predicted"/>
<dbReference type="KEGG" id="pvo:PVOR_11875"/>
<name>A0A2R9SW71_9BACL</name>
<accession>A0A2R9SW71</accession>
<gene>
    <name evidence="2" type="ORF">PVOR_11875</name>
</gene>
<comment type="caution">
    <text evidence="2">The sequence shown here is derived from an EMBL/GenBank/DDBJ whole genome shotgun (WGS) entry which is preliminary data.</text>
</comment>
<keyword evidence="3" id="KW-1185">Reference proteome</keyword>
<evidence type="ECO:0000256" key="1">
    <source>
        <dbReference type="SAM" id="MobiDB-lite"/>
    </source>
</evidence>
<dbReference type="PROSITE" id="PS51257">
    <property type="entry name" value="PROKAR_LIPOPROTEIN"/>
    <property type="match status" value="1"/>
</dbReference>
<protein>
    <submittedName>
        <fullName evidence="2">Uncharacterized protein</fullName>
    </submittedName>
</protein>
<feature type="region of interest" description="Disordered" evidence="1">
    <location>
        <begin position="61"/>
        <end position="87"/>
    </location>
</feature>
<dbReference type="EMBL" id="ADHJ01000018">
    <property type="protein sequence ID" value="EFU41639.1"/>
    <property type="molecule type" value="Genomic_DNA"/>
</dbReference>
<evidence type="ECO:0000313" key="2">
    <source>
        <dbReference type="EMBL" id="EFU41639.1"/>
    </source>
</evidence>
<organism evidence="2 3">
    <name type="scientific">Paenibacillus vortex V453</name>
    <dbReference type="NCBI Taxonomy" id="715225"/>
    <lineage>
        <taxon>Bacteria</taxon>
        <taxon>Bacillati</taxon>
        <taxon>Bacillota</taxon>
        <taxon>Bacilli</taxon>
        <taxon>Bacillales</taxon>
        <taxon>Paenibacillaceae</taxon>
        <taxon>Paenibacillus</taxon>
    </lineage>
</organism>
<dbReference type="RefSeq" id="WP_006209170.1">
    <property type="nucleotide sequence ID" value="NZ_ADHJ01000018.1"/>
</dbReference>
<dbReference type="Proteomes" id="UP000003094">
    <property type="component" value="Unassembled WGS sequence"/>
</dbReference>
<evidence type="ECO:0000313" key="3">
    <source>
        <dbReference type="Proteomes" id="UP000003094"/>
    </source>
</evidence>
<dbReference type="AlphaFoldDB" id="A0A2R9SW71"/>
<sequence length="87" mass="9285">MRGGKSHRFKQAGLLLSLIVISTLGSGCSIPERTSVQLEPLHAPAAPVLLDVYSRSVEQDVYSKPGSGSLEPVSPMDSEDTLHDLNP</sequence>